<dbReference type="AlphaFoldDB" id="A0AA47A7P0"/>
<dbReference type="Proteomes" id="UP001162740">
    <property type="component" value="Chromosome"/>
</dbReference>
<evidence type="ECO:0000256" key="1">
    <source>
        <dbReference type="SAM" id="Phobius"/>
    </source>
</evidence>
<keyword evidence="1" id="KW-1133">Transmembrane helix</keyword>
<organism evidence="2 3">
    <name type="scientific">Rhodococcus rhodochrous</name>
    <dbReference type="NCBI Taxonomy" id="1829"/>
    <lineage>
        <taxon>Bacteria</taxon>
        <taxon>Bacillati</taxon>
        <taxon>Actinomycetota</taxon>
        <taxon>Actinomycetes</taxon>
        <taxon>Mycobacteriales</taxon>
        <taxon>Nocardiaceae</taxon>
        <taxon>Rhodococcus</taxon>
    </lineage>
</organism>
<keyword evidence="1" id="KW-0472">Membrane</keyword>
<accession>A0AA47A7P0</accession>
<dbReference type="EMBL" id="CP083974">
    <property type="protein sequence ID" value="UZF43056.1"/>
    <property type="molecule type" value="Genomic_DNA"/>
</dbReference>
<dbReference type="RefSeq" id="WP_229582044.1">
    <property type="nucleotide sequence ID" value="NZ_CP083974.1"/>
</dbReference>
<evidence type="ECO:0000313" key="3">
    <source>
        <dbReference type="Proteomes" id="UP001162740"/>
    </source>
</evidence>
<name>A0AA47A7P0_RHORH</name>
<evidence type="ECO:0000313" key="2">
    <source>
        <dbReference type="EMBL" id="UZF43056.1"/>
    </source>
</evidence>
<proteinExistence type="predicted"/>
<sequence>MAQPRLLRFWVVFVITAVLFYPWGVAAVVLTLLRSRPAGSRVRTPLLLLHHHPG</sequence>
<gene>
    <name evidence="2" type="ORF">KUM34_014110</name>
</gene>
<reference evidence="2 3" key="1">
    <citation type="journal article" date="2021" name="Front. Microbiol.">
        <title>Bacterial Transformation of Aromatic Monomers in Softwood Black Liquor.</title>
        <authorList>
            <person name="Navas L.E."/>
            <person name="Dexter G."/>
            <person name="Liu J."/>
            <person name="Levy-Booth D."/>
            <person name="Cho M."/>
            <person name="Jang S.K."/>
            <person name="Mansfield S.D."/>
            <person name="Renneckar S."/>
            <person name="Mohn W.W."/>
            <person name="Eltis L.D."/>
        </authorList>
    </citation>
    <scope>NUCLEOTIDE SEQUENCE [LARGE SCALE GENOMIC DNA]</scope>
    <source>
        <strain evidence="2 3">GD02</strain>
    </source>
</reference>
<feature type="transmembrane region" description="Helical" evidence="1">
    <location>
        <begin position="6"/>
        <end position="33"/>
    </location>
</feature>
<keyword evidence="1" id="KW-0812">Transmembrane</keyword>
<protein>
    <submittedName>
        <fullName evidence="2">Uncharacterized protein</fullName>
    </submittedName>
</protein>